<keyword evidence="8" id="KW-1185">Reference proteome</keyword>
<dbReference type="Gene3D" id="3.30.70.270">
    <property type="match status" value="1"/>
</dbReference>
<dbReference type="PROSITE" id="PS50887">
    <property type="entry name" value="GGDEF"/>
    <property type="match status" value="1"/>
</dbReference>
<dbReference type="InterPro" id="IPR050469">
    <property type="entry name" value="Diguanylate_Cyclase"/>
</dbReference>
<dbReference type="GO" id="GO:0052621">
    <property type="term" value="F:diguanylate cyclase activity"/>
    <property type="evidence" value="ECO:0007669"/>
    <property type="project" value="UniProtKB-EC"/>
</dbReference>
<evidence type="ECO:0000256" key="2">
    <source>
        <dbReference type="ARBA" id="ARBA00012528"/>
    </source>
</evidence>
<dbReference type="PANTHER" id="PTHR45138:SF9">
    <property type="entry name" value="DIGUANYLATE CYCLASE DGCM-RELATED"/>
    <property type="match status" value="1"/>
</dbReference>
<protein>
    <recommendedName>
        <fullName evidence="2">diguanylate cyclase</fullName>
        <ecNumber evidence="2">2.7.7.65</ecNumber>
    </recommendedName>
</protein>
<accession>A0A6L7I1H5</accession>
<evidence type="ECO:0000256" key="4">
    <source>
        <dbReference type="SAM" id="Phobius"/>
    </source>
</evidence>
<evidence type="ECO:0000313" key="8">
    <source>
        <dbReference type="Proteomes" id="UP000474778"/>
    </source>
</evidence>
<sequence length="650" mass="73541">MLWLNGHIARLAKLKMTRKTKAKSWLTSLLLCLGLSLFGLSPVSQAQEDANEQIDAIFDKFDQGEYSDQQAISEALDYLTANVTMEDTKRYLKLQTVLCWNNYDITKQQAIKDAIAFADMKLLSEGVAASAETTTDLKLCRAFMHQLLGEVEVALEEYNKVVAEAYLIESPRLIADSRSLRGAIYSFQGNFAQALEDLITAQHLYESLNLQYWAIYNLTELATSYRRFGDPQTAIKYYSKLEKGFEDTGDRDGANAIKTEIGFALEELGEYEAALKKHKEAYKYWRDTQGEEASSYTAVNVAGVLIQLHREDEAKAYLDLAEKHVQPEIGGSYSFMRLYQAQSALNKGQYPQALDYIDKAKRSFEAIKNARGLEKLHMVHSQIFVAEKDWKQAYEALLSYIQTHKSLDATQQTNRTTEMRTRFNTEQIERENQQLIELQKIKENELVILKQNKYLQLAVIVLGCIIMLILSIVAYKQSQKSKLLSILALTDHLTQLPNRRYTYSKGEGYFKSKDEGDHPLSIILFDADHFKKVNDKYGHDIGDKVLIALANISNGLMRKQDLVGRVGGEEFLVILPGTTAEQALNIAQRLVTTVESSNFDDVYVNFKLTISAGIASVEGDKSFEHLLKRADDALYRAKSSGRNCAVLDTQ</sequence>
<keyword evidence="4" id="KW-0812">Transmembrane</keyword>
<name>A0A6L7I1H5_9GAMM</name>
<dbReference type="CDD" id="cd01949">
    <property type="entry name" value="GGDEF"/>
    <property type="match status" value="1"/>
</dbReference>
<feature type="signal peptide" evidence="5">
    <location>
        <begin position="1"/>
        <end position="46"/>
    </location>
</feature>
<keyword evidence="4" id="KW-1133">Transmembrane helix</keyword>
<evidence type="ECO:0000256" key="1">
    <source>
        <dbReference type="ARBA" id="ARBA00001946"/>
    </source>
</evidence>
<evidence type="ECO:0000313" key="7">
    <source>
        <dbReference type="EMBL" id="MXR70439.1"/>
    </source>
</evidence>
<keyword evidence="5" id="KW-0732">Signal</keyword>
<comment type="catalytic activity">
    <reaction evidence="3">
        <text>2 GTP = 3',3'-c-di-GMP + 2 diphosphate</text>
        <dbReference type="Rhea" id="RHEA:24898"/>
        <dbReference type="ChEBI" id="CHEBI:33019"/>
        <dbReference type="ChEBI" id="CHEBI:37565"/>
        <dbReference type="ChEBI" id="CHEBI:58805"/>
        <dbReference type="EC" id="2.7.7.65"/>
    </reaction>
</comment>
<dbReference type="FunFam" id="3.30.70.270:FF:000001">
    <property type="entry name" value="Diguanylate cyclase domain protein"/>
    <property type="match status" value="1"/>
</dbReference>
<dbReference type="InterPro" id="IPR000160">
    <property type="entry name" value="GGDEF_dom"/>
</dbReference>
<dbReference type="NCBIfam" id="TIGR00254">
    <property type="entry name" value="GGDEF"/>
    <property type="match status" value="1"/>
</dbReference>
<evidence type="ECO:0000256" key="5">
    <source>
        <dbReference type="SAM" id="SignalP"/>
    </source>
</evidence>
<dbReference type="EC" id="2.7.7.65" evidence="2"/>
<dbReference type="EMBL" id="WRPA01000019">
    <property type="protein sequence ID" value="MXR70439.1"/>
    <property type="molecule type" value="Genomic_DNA"/>
</dbReference>
<feature type="chain" id="PRO_5026842277" description="diguanylate cyclase" evidence="5">
    <location>
        <begin position="47"/>
        <end position="650"/>
    </location>
</feature>
<dbReference type="GO" id="GO:0043709">
    <property type="term" value="P:cell adhesion involved in single-species biofilm formation"/>
    <property type="evidence" value="ECO:0007669"/>
    <property type="project" value="TreeGrafter"/>
</dbReference>
<evidence type="ECO:0000256" key="3">
    <source>
        <dbReference type="ARBA" id="ARBA00034247"/>
    </source>
</evidence>
<proteinExistence type="predicted"/>
<keyword evidence="4" id="KW-0472">Membrane</keyword>
<dbReference type="PANTHER" id="PTHR45138">
    <property type="entry name" value="REGULATORY COMPONENTS OF SENSORY TRANSDUCTION SYSTEM"/>
    <property type="match status" value="1"/>
</dbReference>
<organism evidence="7 8">
    <name type="scientific">Shewanella insulae</name>
    <dbReference type="NCBI Taxonomy" id="2681496"/>
    <lineage>
        <taxon>Bacteria</taxon>
        <taxon>Pseudomonadati</taxon>
        <taxon>Pseudomonadota</taxon>
        <taxon>Gammaproteobacteria</taxon>
        <taxon>Alteromonadales</taxon>
        <taxon>Shewanellaceae</taxon>
        <taxon>Shewanella</taxon>
    </lineage>
</organism>
<feature type="domain" description="GGDEF" evidence="6">
    <location>
        <begin position="518"/>
        <end position="650"/>
    </location>
</feature>
<reference evidence="7 8" key="1">
    <citation type="submission" date="2019-12" db="EMBL/GenBank/DDBJ databases">
        <title>Shewanella insulae sp. nov., isolated from a tidal flat.</title>
        <authorList>
            <person name="Yoon J.-H."/>
        </authorList>
    </citation>
    <scope>NUCLEOTIDE SEQUENCE [LARGE SCALE GENOMIC DNA]</scope>
    <source>
        <strain evidence="7 8">JBTF-M18</strain>
    </source>
</reference>
<comment type="cofactor">
    <cofactor evidence="1">
        <name>Mg(2+)</name>
        <dbReference type="ChEBI" id="CHEBI:18420"/>
    </cofactor>
</comment>
<dbReference type="GO" id="GO:1902201">
    <property type="term" value="P:negative regulation of bacterial-type flagellum-dependent cell motility"/>
    <property type="evidence" value="ECO:0007669"/>
    <property type="project" value="TreeGrafter"/>
</dbReference>
<dbReference type="SUPFAM" id="SSF55073">
    <property type="entry name" value="Nucleotide cyclase"/>
    <property type="match status" value="1"/>
</dbReference>
<dbReference type="SMART" id="SM00267">
    <property type="entry name" value="GGDEF"/>
    <property type="match status" value="1"/>
</dbReference>
<dbReference type="SUPFAM" id="SSF48452">
    <property type="entry name" value="TPR-like"/>
    <property type="match status" value="1"/>
</dbReference>
<dbReference type="Proteomes" id="UP000474778">
    <property type="component" value="Unassembled WGS sequence"/>
</dbReference>
<dbReference type="Gene3D" id="1.25.40.10">
    <property type="entry name" value="Tetratricopeptide repeat domain"/>
    <property type="match status" value="2"/>
</dbReference>
<dbReference type="InterPro" id="IPR029787">
    <property type="entry name" value="Nucleotide_cyclase"/>
</dbReference>
<dbReference type="InterPro" id="IPR011990">
    <property type="entry name" value="TPR-like_helical_dom_sf"/>
</dbReference>
<dbReference type="GO" id="GO:0005886">
    <property type="term" value="C:plasma membrane"/>
    <property type="evidence" value="ECO:0007669"/>
    <property type="project" value="TreeGrafter"/>
</dbReference>
<dbReference type="InterPro" id="IPR019734">
    <property type="entry name" value="TPR_rpt"/>
</dbReference>
<gene>
    <name evidence="7" type="ORF">GNT65_17410</name>
</gene>
<feature type="transmembrane region" description="Helical" evidence="4">
    <location>
        <begin position="454"/>
        <end position="475"/>
    </location>
</feature>
<dbReference type="InterPro" id="IPR043128">
    <property type="entry name" value="Rev_trsase/Diguanyl_cyclase"/>
</dbReference>
<comment type="caution">
    <text evidence="7">The sequence shown here is derived from an EMBL/GenBank/DDBJ whole genome shotgun (WGS) entry which is preliminary data.</text>
</comment>
<evidence type="ECO:0000259" key="6">
    <source>
        <dbReference type="PROSITE" id="PS50887"/>
    </source>
</evidence>
<dbReference type="AlphaFoldDB" id="A0A6L7I1H5"/>
<dbReference type="Pfam" id="PF00990">
    <property type="entry name" value="GGDEF"/>
    <property type="match status" value="1"/>
</dbReference>
<dbReference type="SMART" id="SM00028">
    <property type="entry name" value="TPR"/>
    <property type="match status" value="3"/>
</dbReference>